<dbReference type="InterPro" id="IPR051015">
    <property type="entry name" value="EvgA-like"/>
</dbReference>
<dbReference type="Pfam" id="PF00072">
    <property type="entry name" value="Response_reg"/>
    <property type="match status" value="1"/>
</dbReference>
<dbReference type="Gene3D" id="3.40.50.2300">
    <property type="match status" value="1"/>
</dbReference>
<dbReference type="SMART" id="SM00448">
    <property type="entry name" value="REC"/>
    <property type="match status" value="1"/>
</dbReference>
<dbReference type="GO" id="GO:0003677">
    <property type="term" value="F:DNA binding"/>
    <property type="evidence" value="ECO:0007669"/>
    <property type="project" value="UniProtKB-KW"/>
</dbReference>
<dbReference type="SUPFAM" id="SSF46894">
    <property type="entry name" value="C-terminal effector domain of the bipartite response regulators"/>
    <property type="match status" value="1"/>
</dbReference>
<protein>
    <submittedName>
        <fullName evidence="6">LuxR family two component transcriptional regulator</fullName>
    </submittedName>
</protein>
<evidence type="ECO:0000256" key="3">
    <source>
        <dbReference type="PROSITE-ProRule" id="PRU00169"/>
    </source>
</evidence>
<dbReference type="InterPro" id="IPR011006">
    <property type="entry name" value="CheY-like_superfamily"/>
</dbReference>
<evidence type="ECO:0000256" key="1">
    <source>
        <dbReference type="ARBA" id="ARBA00022553"/>
    </source>
</evidence>
<sequence>MRETMITMDAVTIERGEMILVIDDHPLFCEALQMTLSDALGLSQVETRSSLGAALEAFRGGLEVDTIVLDLNLPDVAGLDGLARLRNAAPGVPVIVVSSMSEDRIITAVLHAGAAGFVPKHSPREEFVAAIRAVSQGGSYLPRDYTPPATDAHPDAERDVIDRLSELTPQQGRILALVCEGYLNKQIAFELSISETTVKAHVTAILRKLGAQSRTQAVRIANSASYAEILRKP</sequence>
<evidence type="ECO:0000256" key="2">
    <source>
        <dbReference type="ARBA" id="ARBA00023125"/>
    </source>
</evidence>
<dbReference type="Pfam" id="PF00196">
    <property type="entry name" value="GerE"/>
    <property type="match status" value="1"/>
</dbReference>
<dbReference type="PROSITE" id="PS50110">
    <property type="entry name" value="RESPONSE_REGULATORY"/>
    <property type="match status" value="1"/>
</dbReference>
<dbReference type="PANTHER" id="PTHR45566:SF1">
    <property type="entry name" value="HTH-TYPE TRANSCRIPTIONAL REGULATOR YHJB-RELATED"/>
    <property type="match status" value="1"/>
</dbReference>
<dbReference type="PRINTS" id="PR00038">
    <property type="entry name" value="HTHLUXR"/>
</dbReference>
<dbReference type="PROSITE" id="PS00622">
    <property type="entry name" value="HTH_LUXR_1"/>
    <property type="match status" value="1"/>
</dbReference>
<evidence type="ECO:0000259" key="4">
    <source>
        <dbReference type="PROSITE" id="PS50043"/>
    </source>
</evidence>
<dbReference type="CDD" id="cd17535">
    <property type="entry name" value="REC_NarL-like"/>
    <property type="match status" value="1"/>
</dbReference>
<feature type="domain" description="Response regulatory" evidence="5">
    <location>
        <begin position="18"/>
        <end position="135"/>
    </location>
</feature>
<keyword evidence="2" id="KW-0238">DNA-binding</keyword>
<dbReference type="InterPro" id="IPR016032">
    <property type="entry name" value="Sig_transdc_resp-reg_C-effctor"/>
</dbReference>
<name>A0A2W7RVW1_9RHOB</name>
<evidence type="ECO:0000259" key="5">
    <source>
        <dbReference type="PROSITE" id="PS50110"/>
    </source>
</evidence>
<dbReference type="InterPro" id="IPR001789">
    <property type="entry name" value="Sig_transdc_resp-reg_receiver"/>
</dbReference>
<feature type="domain" description="HTH luxR-type" evidence="4">
    <location>
        <begin position="160"/>
        <end position="225"/>
    </location>
</feature>
<dbReference type="AlphaFoldDB" id="A0A2W7RVW1"/>
<evidence type="ECO:0000313" key="7">
    <source>
        <dbReference type="Proteomes" id="UP000249364"/>
    </source>
</evidence>
<dbReference type="InterPro" id="IPR000792">
    <property type="entry name" value="Tscrpt_reg_LuxR_C"/>
</dbReference>
<keyword evidence="7" id="KW-1185">Reference proteome</keyword>
<dbReference type="GO" id="GO:0000160">
    <property type="term" value="P:phosphorelay signal transduction system"/>
    <property type="evidence" value="ECO:0007669"/>
    <property type="project" value="InterPro"/>
</dbReference>
<dbReference type="PANTHER" id="PTHR45566">
    <property type="entry name" value="HTH-TYPE TRANSCRIPTIONAL REGULATOR YHJB-RELATED"/>
    <property type="match status" value="1"/>
</dbReference>
<dbReference type="Proteomes" id="UP000249364">
    <property type="component" value="Unassembled WGS sequence"/>
</dbReference>
<dbReference type="SMART" id="SM00421">
    <property type="entry name" value="HTH_LUXR"/>
    <property type="match status" value="1"/>
</dbReference>
<dbReference type="CDD" id="cd06170">
    <property type="entry name" value="LuxR_C_like"/>
    <property type="match status" value="1"/>
</dbReference>
<evidence type="ECO:0000313" key="6">
    <source>
        <dbReference type="EMBL" id="PZX42292.1"/>
    </source>
</evidence>
<accession>A0A2W7RVW1</accession>
<proteinExistence type="predicted"/>
<organism evidence="6 7">
    <name type="scientific">Roseinatronobacter thiooxidans</name>
    <dbReference type="NCBI Taxonomy" id="121821"/>
    <lineage>
        <taxon>Bacteria</taxon>
        <taxon>Pseudomonadati</taxon>
        <taxon>Pseudomonadota</taxon>
        <taxon>Alphaproteobacteria</taxon>
        <taxon>Rhodobacterales</taxon>
        <taxon>Paracoccaceae</taxon>
        <taxon>Roseinatronobacter</taxon>
    </lineage>
</organism>
<keyword evidence="1 3" id="KW-0597">Phosphoprotein</keyword>
<dbReference type="STRING" id="121821.GCA_001870675_01676"/>
<feature type="modified residue" description="4-aspartylphosphate" evidence="3">
    <location>
        <position position="70"/>
    </location>
</feature>
<reference evidence="6 7" key="1">
    <citation type="submission" date="2018-06" db="EMBL/GenBank/DDBJ databases">
        <title>Genomic Encyclopedia of Archaeal and Bacterial Type Strains, Phase II (KMG-II): from individual species to whole genera.</title>
        <authorList>
            <person name="Goeker M."/>
        </authorList>
    </citation>
    <scope>NUCLEOTIDE SEQUENCE [LARGE SCALE GENOMIC DNA]</scope>
    <source>
        <strain evidence="6 7">DSM 13087</strain>
    </source>
</reference>
<comment type="caution">
    <text evidence="6">The sequence shown here is derived from an EMBL/GenBank/DDBJ whole genome shotgun (WGS) entry which is preliminary data.</text>
</comment>
<dbReference type="PROSITE" id="PS50043">
    <property type="entry name" value="HTH_LUXR_2"/>
    <property type="match status" value="1"/>
</dbReference>
<dbReference type="InterPro" id="IPR058245">
    <property type="entry name" value="NreC/VraR/RcsB-like_REC"/>
</dbReference>
<dbReference type="GO" id="GO:0006355">
    <property type="term" value="P:regulation of DNA-templated transcription"/>
    <property type="evidence" value="ECO:0007669"/>
    <property type="project" value="InterPro"/>
</dbReference>
<gene>
    <name evidence="6" type="ORF">LY56_01987</name>
</gene>
<dbReference type="EMBL" id="QKZQ01000008">
    <property type="protein sequence ID" value="PZX42292.1"/>
    <property type="molecule type" value="Genomic_DNA"/>
</dbReference>
<dbReference type="RefSeq" id="WP_084386099.1">
    <property type="nucleotide sequence ID" value="NZ_MEHT01000005.1"/>
</dbReference>
<dbReference type="SUPFAM" id="SSF52172">
    <property type="entry name" value="CheY-like"/>
    <property type="match status" value="1"/>
</dbReference>